<dbReference type="Proteomes" id="UP000747542">
    <property type="component" value="Unassembled WGS sequence"/>
</dbReference>
<accession>A0A8J5JM84</accession>
<gene>
    <name evidence="1" type="ORF">Hamer_G006260</name>
</gene>
<dbReference type="EMBL" id="JAHLQT010034244">
    <property type="protein sequence ID" value="KAG7158883.1"/>
    <property type="molecule type" value="Genomic_DNA"/>
</dbReference>
<sequence length="84" mass="9058">HKCKCGTIAGWWGRAGIGGVGSTTIDVDGWSLIPTSSANCGRWCHVTRQSWRGEDDNEVRAGCVVAHHHGPLGPFIRGQLVHQL</sequence>
<evidence type="ECO:0000313" key="2">
    <source>
        <dbReference type="Proteomes" id="UP000747542"/>
    </source>
</evidence>
<reference evidence="1" key="1">
    <citation type="journal article" date="2021" name="Sci. Adv.">
        <title>The American lobster genome reveals insights on longevity, neural, and immune adaptations.</title>
        <authorList>
            <person name="Polinski J.M."/>
            <person name="Zimin A.V."/>
            <person name="Clark K.F."/>
            <person name="Kohn A.B."/>
            <person name="Sadowski N."/>
            <person name="Timp W."/>
            <person name="Ptitsyn A."/>
            <person name="Khanna P."/>
            <person name="Romanova D.Y."/>
            <person name="Williams P."/>
            <person name="Greenwood S.J."/>
            <person name="Moroz L.L."/>
            <person name="Walt D.R."/>
            <person name="Bodnar A.G."/>
        </authorList>
    </citation>
    <scope>NUCLEOTIDE SEQUENCE</scope>
    <source>
        <strain evidence="1">GMGI-L3</strain>
    </source>
</reference>
<organism evidence="1 2">
    <name type="scientific">Homarus americanus</name>
    <name type="common">American lobster</name>
    <dbReference type="NCBI Taxonomy" id="6706"/>
    <lineage>
        <taxon>Eukaryota</taxon>
        <taxon>Metazoa</taxon>
        <taxon>Ecdysozoa</taxon>
        <taxon>Arthropoda</taxon>
        <taxon>Crustacea</taxon>
        <taxon>Multicrustacea</taxon>
        <taxon>Malacostraca</taxon>
        <taxon>Eumalacostraca</taxon>
        <taxon>Eucarida</taxon>
        <taxon>Decapoda</taxon>
        <taxon>Pleocyemata</taxon>
        <taxon>Astacidea</taxon>
        <taxon>Nephropoidea</taxon>
        <taxon>Nephropidae</taxon>
        <taxon>Homarus</taxon>
    </lineage>
</organism>
<proteinExistence type="predicted"/>
<keyword evidence="2" id="KW-1185">Reference proteome</keyword>
<protein>
    <submittedName>
        <fullName evidence="1">Uncharacterized protein</fullName>
    </submittedName>
</protein>
<evidence type="ECO:0000313" key="1">
    <source>
        <dbReference type="EMBL" id="KAG7158883.1"/>
    </source>
</evidence>
<feature type="non-terminal residue" evidence="1">
    <location>
        <position position="84"/>
    </location>
</feature>
<dbReference type="AlphaFoldDB" id="A0A8J5JM84"/>
<name>A0A8J5JM84_HOMAM</name>
<comment type="caution">
    <text evidence="1">The sequence shown here is derived from an EMBL/GenBank/DDBJ whole genome shotgun (WGS) entry which is preliminary data.</text>
</comment>